<dbReference type="AlphaFoldDB" id="A0A8H4ZHJ1"/>
<comment type="caution">
    <text evidence="1">The sequence shown here is derived from an EMBL/GenBank/DDBJ whole genome shotgun (WGS) entry which is preliminary data.</text>
</comment>
<sequence>MNRTGLTPIEKQALKEHADRMMAKWLAPRENLKYGIEASEQLTSVPFQEADRSTVSRFCFYLQILALSLYPDYNAEEARELLARDEISMLRTFFEKDDGPDPESVDHAQAGHIIALAHGLFEESGGKKSAFWDQFNDKYSAFKNQSICGFMVDATGMNSLEEAHAEQLYHAILKSKLLPQNKALSFTMFLESVQKCQSLINPDWHQRAFKGSSCGKEP</sequence>
<proteinExistence type="predicted"/>
<name>A0A8H4ZHJ1_FUSOX</name>
<organism evidence="1 2">
    <name type="scientific">Fusarium oxysporum</name>
    <name type="common">Fusarium vascular wilt</name>
    <dbReference type="NCBI Taxonomy" id="5507"/>
    <lineage>
        <taxon>Eukaryota</taxon>
        <taxon>Fungi</taxon>
        <taxon>Dikarya</taxon>
        <taxon>Ascomycota</taxon>
        <taxon>Pezizomycotina</taxon>
        <taxon>Sordariomycetes</taxon>
        <taxon>Hypocreomycetidae</taxon>
        <taxon>Hypocreales</taxon>
        <taxon>Nectriaceae</taxon>
        <taxon>Fusarium</taxon>
        <taxon>Fusarium oxysporum species complex</taxon>
    </lineage>
</organism>
<evidence type="ECO:0000313" key="1">
    <source>
        <dbReference type="EMBL" id="KAF5246563.1"/>
    </source>
</evidence>
<dbReference type="EMBL" id="JAAFOW010003853">
    <property type="protein sequence ID" value="KAF5246563.1"/>
    <property type="molecule type" value="Genomic_DNA"/>
</dbReference>
<reference evidence="1" key="1">
    <citation type="submission" date="2020-02" db="EMBL/GenBank/DDBJ databases">
        <title>Identification and distribution of gene clusters putatively required for synthesis of sphingolipid metabolism inhibitors in phylogenetically diverse species of the filamentous fungus Fusarium.</title>
        <authorList>
            <person name="Kim H.-S."/>
            <person name="Busman M."/>
            <person name="Brown D.W."/>
            <person name="Divon H."/>
            <person name="Uhlig S."/>
            <person name="Proctor R.H."/>
        </authorList>
    </citation>
    <scope>NUCLEOTIDE SEQUENCE [LARGE SCALE GENOMIC DNA]</scope>
    <source>
        <strain evidence="1">NRRL 39464</strain>
    </source>
</reference>
<accession>A0A8H4ZHJ1</accession>
<protein>
    <submittedName>
        <fullName evidence="1">Uncharacterized protein</fullName>
    </submittedName>
</protein>
<gene>
    <name evidence="1" type="ORF">FOXYS1_15161</name>
</gene>
<evidence type="ECO:0000313" key="2">
    <source>
        <dbReference type="Proteomes" id="UP000558688"/>
    </source>
</evidence>
<dbReference type="Proteomes" id="UP000558688">
    <property type="component" value="Unassembled WGS sequence"/>
</dbReference>